<feature type="domain" description="R3H" evidence="1">
    <location>
        <begin position="113"/>
        <end position="180"/>
    </location>
</feature>
<dbReference type="InterPro" id="IPR001374">
    <property type="entry name" value="R3H_dom"/>
</dbReference>
<proteinExistence type="predicted"/>
<dbReference type="KEGG" id="sapi:SAPIS_v1c09980"/>
<accession>V5RK38</accession>
<dbReference type="PROSITE" id="PS51061">
    <property type="entry name" value="R3H"/>
    <property type="match status" value="1"/>
</dbReference>
<organism evidence="2 3">
    <name type="scientific">Spiroplasma apis B31</name>
    <dbReference type="NCBI Taxonomy" id="1276258"/>
    <lineage>
        <taxon>Bacteria</taxon>
        <taxon>Bacillati</taxon>
        <taxon>Mycoplasmatota</taxon>
        <taxon>Mollicutes</taxon>
        <taxon>Entomoplasmatales</taxon>
        <taxon>Spiroplasmataceae</taxon>
        <taxon>Spiroplasma</taxon>
    </lineage>
</organism>
<name>V5RK38_SPIAP</name>
<sequence length="182" mass="22206">MLKINKTKTLRLLLSYKEKQRSMKDNCKESFFVEIQRIEITNYFKNLFNKLFSFKMITTKLKENNKILVFLYKADYFIEETEWKVLNRLINKLLKYKWNWIKKVHLKNYGFLKKQTESFDVSIVRKKVKEALLGEEWVYLPPILKSKRKIVHNIVKKYNHLIKKSTTLNENKVIKIRKKPEK</sequence>
<evidence type="ECO:0000313" key="3">
    <source>
        <dbReference type="Proteomes" id="UP000018550"/>
    </source>
</evidence>
<dbReference type="PATRIC" id="fig|1276258.3.peg.1021"/>
<evidence type="ECO:0000313" key="2">
    <source>
        <dbReference type="EMBL" id="AHB36843.1"/>
    </source>
</evidence>
<dbReference type="EMBL" id="CP006682">
    <property type="protein sequence ID" value="AHB36843.1"/>
    <property type="molecule type" value="Genomic_DNA"/>
</dbReference>
<reference evidence="2 3" key="1">
    <citation type="journal article" date="2014" name="Genome Announc.">
        <title>Complete Genome Sequence of Spiroplasma apis B31T (ATCC 33834), a Bacterium Associated with May Disease of Honeybees (Apis mellifera).</title>
        <authorList>
            <person name="Ku C."/>
            <person name="Lo W.S."/>
            <person name="Chen L.L."/>
            <person name="Kuo C.H."/>
        </authorList>
    </citation>
    <scope>NUCLEOTIDE SEQUENCE [LARGE SCALE GENOMIC DNA]</scope>
    <source>
        <strain evidence="2">B31</strain>
    </source>
</reference>
<gene>
    <name evidence="2" type="ORF">SAPIS_v1c09980</name>
</gene>
<protein>
    <recommendedName>
        <fullName evidence="1">R3H domain-containing protein</fullName>
    </recommendedName>
</protein>
<keyword evidence="3" id="KW-1185">Reference proteome</keyword>
<evidence type="ECO:0000259" key="1">
    <source>
        <dbReference type="PROSITE" id="PS51061"/>
    </source>
</evidence>
<dbReference type="Proteomes" id="UP000018550">
    <property type="component" value="Chromosome"/>
</dbReference>
<dbReference type="HOGENOM" id="CLU_1481133_0_0_14"/>
<dbReference type="STRING" id="1276258.SAPIS_v1c09980"/>
<dbReference type="GO" id="GO:0003676">
    <property type="term" value="F:nucleic acid binding"/>
    <property type="evidence" value="ECO:0007669"/>
    <property type="project" value="UniProtKB-UniRule"/>
</dbReference>
<dbReference type="AlphaFoldDB" id="V5RK38"/>